<dbReference type="CDD" id="cd01053">
    <property type="entry name" value="AOX"/>
    <property type="match status" value="1"/>
</dbReference>
<reference evidence="14 15" key="1">
    <citation type="submission" date="2023-05" db="EMBL/GenBank/DDBJ databases">
        <title>A 100% complete, gapless, phased diploid assembly of the Scenedesmus obliquus UTEX 3031 genome.</title>
        <authorList>
            <person name="Biondi T.C."/>
            <person name="Hanschen E.R."/>
            <person name="Kwon T."/>
            <person name="Eng W."/>
            <person name="Kruse C.P.S."/>
            <person name="Koehler S.I."/>
            <person name="Kunde Y."/>
            <person name="Gleasner C.D."/>
            <person name="You Mak K.T."/>
            <person name="Polle J."/>
            <person name="Hovde B.T."/>
            <person name="Starkenburg S.R."/>
        </authorList>
    </citation>
    <scope>NUCLEOTIDE SEQUENCE [LARGE SCALE GENOMIC DNA]</scope>
    <source>
        <strain evidence="14 15">DOE0152z</strain>
    </source>
</reference>
<comment type="similarity">
    <text evidence="3 13">Belongs to the alternative oxidase family.</text>
</comment>
<dbReference type="Pfam" id="PF01786">
    <property type="entry name" value="AOX"/>
    <property type="match status" value="1"/>
</dbReference>
<evidence type="ECO:0000256" key="13">
    <source>
        <dbReference type="RuleBase" id="RU003779"/>
    </source>
</evidence>
<keyword evidence="6 13" id="KW-0812">Transmembrane</keyword>
<evidence type="ECO:0000256" key="3">
    <source>
        <dbReference type="ARBA" id="ARBA00008388"/>
    </source>
</evidence>
<evidence type="ECO:0000313" key="15">
    <source>
        <dbReference type="Proteomes" id="UP001244341"/>
    </source>
</evidence>
<gene>
    <name evidence="14" type="ORF">OEZ85_012903</name>
</gene>
<evidence type="ECO:0000313" key="14">
    <source>
        <dbReference type="EMBL" id="WIA16190.1"/>
    </source>
</evidence>
<keyword evidence="4" id="KW-0813">Transport</keyword>
<dbReference type="PANTHER" id="PTHR31803">
    <property type="entry name" value="ALTERNATIVE OXIDASE"/>
    <property type="match status" value="1"/>
</dbReference>
<dbReference type="PANTHER" id="PTHR31803:SF19">
    <property type="entry name" value="UBIQUINOL OXIDASE"/>
    <property type="match status" value="1"/>
</dbReference>
<keyword evidence="9" id="KW-1133">Transmembrane helix</keyword>
<evidence type="ECO:0000256" key="7">
    <source>
        <dbReference type="ARBA" id="ARBA00022723"/>
    </source>
</evidence>
<keyword evidence="15" id="KW-1185">Reference proteome</keyword>
<comment type="cofactor">
    <cofactor evidence="13">
        <name>Fe cation</name>
        <dbReference type="ChEBI" id="CHEBI:24875"/>
    </cofactor>
    <text evidence="13">Binds 2 iron ions per subunit.</text>
</comment>
<evidence type="ECO:0000256" key="8">
    <source>
        <dbReference type="ARBA" id="ARBA00022982"/>
    </source>
</evidence>
<dbReference type="EMBL" id="CP126214">
    <property type="protein sequence ID" value="WIA16190.1"/>
    <property type="molecule type" value="Genomic_DNA"/>
</dbReference>
<name>A0ABY8U4Q6_TETOB</name>
<proteinExistence type="inferred from homology"/>
<evidence type="ECO:0000256" key="10">
    <source>
        <dbReference type="ARBA" id="ARBA00023002"/>
    </source>
</evidence>
<evidence type="ECO:0000256" key="2">
    <source>
        <dbReference type="ARBA" id="ARBA00004370"/>
    </source>
</evidence>
<protein>
    <recommendedName>
        <fullName evidence="13">Ubiquinol oxidase</fullName>
        <ecNumber evidence="13">1.10.3.11</ecNumber>
    </recommendedName>
</protein>
<sequence length="471" mass="54233">MLPHRLQLLGQGRPARQSQVAARPLRVRTRPCPVQQRGRAVLARVSTVKRPESFAPESISWDEEVAGYNFLSKEEEYVNSVDEEDGNCPVYIDREGNIINVMCCDYGFRSNSGRLYQEGYGKIPHSMWHLAWANFAQEWTQLRRSFRYDEYGKIAAVNPPQGPLGKASYAAGSAVVRLFSRLDRWLEERRLFSALLPEALPKEVFDTKTGSMTESCKQIRSKLAQLKLSNKAVWDREHAREAAGGGVDTPWFVKGIYLSLCVFLDVAYDNRPLQRFWFLETVARMPYFSYITMLHLYESFGWWRAGAELRKVHFAEEWNELHHLQIMESLGGDQLWVDRFMAQHAAIVYYVILVGLFTLSPQLAYNFSELIEAHAVDTYGEFADANKELLQTLPPPLVAAQYYLSGDYYLFDEFQTSLSGSSLRTPKCDTLYDVFINIRDDEGEHVKTMAACQDFSIMDDLEVRRETERRI</sequence>
<evidence type="ECO:0000256" key="12">
    <source>
        <dbReference type="ARBA" id="ARBA00023136"/>
    </source>
</evidence>
<organism evidence="14 15">
    <name type="scientific">Tetradesmus obliquus</name>
    <name type="common">Green alga</name>
    <name type="synonym">Acutodesmus obliquus</name>
    <dbReference type="NCBI Taxonomy" id="3088"/>
    <lineage>
        <taxon>Eukaryota</taxon>
        <taxon>Viridiplantae</taxon>
        <taxon>Chlorophyta</taxon>
        <taxon>core chlorophytes</taxon>
        <taxon>Chlorophyceae</taxon>
        <taxon>CS clade</taxon>
        <taxon>Sphaeropleales</taxon>
        <taxon>Scenedesmaceae</taxon>
        <taxon>Tetradesmus</taxon>
    </lineage>
</organism>
<dbReference type="EC" id="1.10.3.11" evidence="13"/>
<evidence type="ECO:0000256" key="11">
    <source>
        <dbReference type="ARBA" id="ARBA00023004"/>
    </source>
</evidence>
<evidence type="ECO:0000256" key="1">
    <source>
        <dbReference type="ARBA" id="ARBA00001192"/>
    </source>
</evidence>
<comment type="catalytic activity">
    <reaction evidence="1 13">
        <text>2 a ubiquinol + O2 = 2 a ubiquinone + 2 H2O</text>
        <dbReference type="Rhea" id="RHEA:30255"/>
        <dbReference type="Rhea" id="RHEA-COMP:9565"/>
        <dbReference type="Rhea" id="RHEA-COMP:9566"/>
        <dbReference type="ChEBI" id="CHEBI:15377"/>
        <dbReference type="ChEBI" id="CHEBI:15379"/>
        <dbReference type="ChEBI" id="CHEBI:16389"/>
        <dbReference type="ChEBI" id="CHEBI:17976"/>
        <dbReference type="EC" id="1.10.3.11"/>
    </reaction>
</comment>
<keyword evidence="5 13" id="KW-0679">Respiratory chain</keyword>
<comment type="subcellular location">
    <subcellularLocation>
        <location evidence="2">Membrane</location>
    </subcellularLocation>
</comment>
<evidence type="ECO:0000256" key="5">
    <source>
        <dbReference type="ARBA" id="ARBA00022660"/>
    </source>
</evidence>
<dbReference type="InterPro" id="IPR038659">
    <property type="entry name" value="AOX_sf"/>
</dbReference>
<evidence type="ECO:0000256" key="4">
    <source>
        <dbReference type="ARBA" id="ARBA00022448"/>
    </source>
</evidence>
<evidence type="ECO:0000256" key="9">
    <source>
        <dbReference type="ARBA" id="ARBA00022989"/>
    </source>
</evidence>
<dbReference type="InterPro" id="IPR002680">
    <property type="entry name" value="AOX"/>
</dbReference>
<keyword evidence="11 13" id="KW-0408">Iron</keyword>
<accession>A0ABY8U4Q6</accession>
<dbReference type="Proteomes" id="UP001244341">
    <property type="component" value="Chromosome 7b"/>
</dbReference>
<keyword evidence="7 13" id="KW-0479">Metal-binding</keyword>
<evidence type="ECO:0000256" key="6">
    <source>
        <dbReference type="ARBA" id="ARBA00022692"/>
    </source>
</evidence>
<keyword evidence="8 13" id="KW-0249">Electron transport</keyword>
<keyword evidence="10 13" id="KW-0560">Oxidoreductase</keyword>
<dbReference type="Gene3D" id="1.20.1260.140">
    <property type="entry name" value="Alternative oxidase"/>
    <property type="match status" value="1"/>
</dbReference>
<keyword evidence="12 13" id="KW-0472">Membrane</keyword>